<dbReference type="InterPro" id="IPR001466">
    <property type="entry name" value="Beta-lactam-related"/>
</dbReference>
<dbReference type="PANTHER" id="PTHR43319">
    <property type="entry name" value="BETA-LACTAMASE-RELATED"/>
    <property type="match status" value="1"/>
</dbReference>
<sequence>MIQRVAIWVAVVALIAYTIELCYYRADVELHIDGENDEAFDAVKEAFSANFLEGWERGGASFVVYHNGKKVVDIWGGYADAESERLWKKDTLNVAFSSTKAFAALCVAKLSLENTEKKTLLFVGYLATEFSAGLAYTDRKIHFPIANDWKAIGEVFEEQVPNWPPGTQIGYHAITYGWLVDQIIRRVDPQHRSVGVFFKEEFADKYNLDFYIGLPKCESQRVSRLTLPSAYNFMEEYLYRPSDFDVTRFVYHMATDGLLSKVGHNVPWIAFMKRMTLNNPDLYGIEQAAVLGIGTSRAMAELFERFRLGELVSPATFKELTTNFLQQRDIVTGANVPRGPGFMIKKFVHNNVIVELLGHAGYGGQNVRVDLKNNITFAYMSNGLKVGFGDTARTYTRLLDALYDVILPSQ</sequence>
<dbReference type="InterPro" id="IPR052907">
    <property type="entry name" value="Beta-lactamase/esterase"/>
</dbReference>
<organism evidence="2 3">
    <name type="scientific">Cylicocyclus nassatus</name>
    <name type="common">Nematode worm</name>
    <dbReference type="NCBI Taxonomy" id="53992"/>
    <lineage>
        <taxon>Eukaryota</taxon>
        <taxon>Metazoa</taxon>
        <taxon>Ecdysozoa</taxon>
        <taxon>Nematoda</taxon>
        <taxon>Chromadorea</taxon>
        <taxon>Rhabditida</taxon>
        <taxon>Rhabditina</taxon>
        <taxon>Rhabditomorpha</taxon>
        <taxon>Strongyloidea</taxon>
        <taxon>Strongylidae</taxon>
        <taxon>Cylicocyclus</taxon>
    </lineage>
</organism>
<dbReference type="Pfam" id="PF00144">
    <property type="entry name" value="Beta-lactamase"/>
    <property type="match status" value="2"/>
</dbReference>
<dbReference type="Proteomes" id="UP001176961">
    <property type="component" value="Unassembled WGS sequence"/>
</dbReference>
<reference evidence="2" key="1">
    <citation type="submission" date="2023-07" db="EMBL/GenBank/DDBJ databases">
        <authorList>
            <consortium name="CYATHOMIX"/>
        </authorList>
    </citation>
    <scope>NUCLEOTIDE SEQUENCE</scope>
    <source>
        <strain evidence="2">N/A</strain>
    </source>
</reference>
<keyword evidence="3" id="KW-1185">Reference proteome</keyword>
<evidence type="ECO:0000313" key="2">
    <source>
        <dbReference type="EMBL" id="CAJ0607300.1"/>
    </source>
</evidence>
<dbReference type="SUPFAM" id="SSF56601">
    <property type="entry name" value="beta-lactamase/transpeptidase-like"/>
    <property type="match status" value="1"/>
</dbReference>
<dbReference type="AlphaFoldDB" id="A0AA36HAQ7"/>
<evidence type="ECO:0000259" key="1">
    <source>
        <dbReference type="Pfam" id="PF00144"/>
    </source>
</evidence>
<dbReference type="EMBL" id="CATQJL010000316">
    <property type="protein sequence ID" value="CAJ0607300.1"/>
    <property type="molecule type" value="Genomic_DNA"/>
</dbReference>
<protein>
    <recommendedName>
        <fullName evidence="1">Beta-lactamase-related domain-containing protein</fullName>
    </recommendedName>
</protein>
<comment type="caution">
    <text evidence="2">The sequence shown here is derived from an EMBL/GenBank/DDBJ whole genome shotgun (WGS) entry which is preliminary data.</text>
</comment>
<feature type="domain" description="Beta-lactamase-related" evidence="1">
    <location>
        <begin position="49"/>
        <end position="113"/>
    </location>
</feature>
<proteinExistence type="predicted"/>
<dbReference type="PANTHER" id="PTHR43319:SF5">
    <property type="entry name" value="BETA-LACTAMASE-RELATED DOMAIN-CONTAINING PROTEIN"/>
    <property type="match status" value="1"/>
</dbReference>
<dbReference type="InterPro" id="IPR012338">
    <property type="entry name" value="Beta-lactam/transpept-like"/>
</dbReference>
<accession>A0AA36HAQ7</accession>
<gene>
    <name evidence="2" type="ORF">CYNAS_LOCUS19283</name>
</gene>
<evidence type="ECO:0000313" key="3">
    <source>
        <dbReference type="Proteomes" id="UP001176961"/>
    </source>
</evidence>
<feature type="domain" description="Beta-lactamase-related" evidence="1">
    <location>
        <begin position="131"/>
        <end position="396"/>
    </location>
</feature>
<name>A0AA36HAQ7_CYLNA</name>
<dbReference type="Gene3D" id="3.40.710.10">
    <property type="entry name" value="DD-peptidase/beta-lactamase superfamily"/>
    <property type="match status" value="2"/>
</dbReference>